<accession>A0A382CB61</accession>
<organism evidence="1">
    <name type="scientific">marine metagenome</name>
    <dbReference type="NCBI Taxonomy" id="408172"/>
    <lineage>
        <taxon>unclassified sequences</taxon>
        <taxon>metagenomes</taxon>
        <taxon>ecological metagenomes</taxon>
    </lineage>
</organism>
<dbReference type="EMBL" id="UINC01033573">
    <property type="protein sequence ID" value="SVB23072.1"/>
    <property type="molecule type" value="Genomic_DNA"/>
</dbReference>
<evidence type="ECO:0000313" key="1">
    <source>
        <dbReference type="EMBL" id="SVB23072.1"/>
    </source>
</evidence>
<gene>
    <name evidence="1" type="ORF">METZ01_LOCUS175926</name>
</gene>
<proteinExistence type="predicted"/>
<sequence length="29" mass="3125">MSSIQVLSTDSKKISIKLKGVSLEYANAL</sequence>
<dbReference type="AlphaFoldDB" id="A0A382CB61"/>
<protein>
    <submittedName>
        <fullName evidence="1">Uncharacterized protein</fullName>
    </submittedName>
</protein>
<name>A0A382CB61_9ZZZZ</name>
<feature type="non-terminal residue" evidence="1">
    <location>
        <position position="29"/>
    </location>
</feature>
<reference evidence="1" key="1">
    <citation type="submission" date="2018-05" db="EMBL/GenBank/DDBJ databases">
        <authorList>
            <person name="Lanie J.A."/>
            <person name="Ng W.-L."/>
            <person name="Kazmierczak K.M."/>
            <person name="Andrzejewski T.M."/>
            <person name="Davidsen T.M."/>
            <person name="Wayne K.J."/>
            <person name="Tettelin H."/>
            <person name="Glass J.I."/>
            <person name="Rusch D."/>
            <person name="Podicherti R."/>
            <person name="Tsui H.-C.T."/>
            <person name="Winkler M.E."/>
        </authorList>
    </citation>
    <scope>NUCLEOTIDE SEQUENCE</scope>
</reference>